<proteinExistence type="predicted"/>
<protein>
    <submittedName>
        <fullName evidence="2">Uncharacterized protein</fullName>
    </submittedName>
</protein>
<gene>
    <name evidence="2" type="ORF">HYX28_00175</name>
</gene>
<feature type="transmembrane region" description="Helical" evidence="1">
    <location>
        <begin position="51"/>
        <end position="79"/>
    </location>
</feature>
<name>A0A932A6P4_9BACT</name>
<organism evidence="2 3">
    <name type="scientific">Candidatus Korobacter versatilis</name>
    <dbReference type="NCBI Taxonomy" id="658062"/>
    <lineage>
        <taxon>Bacteria</taxon>
        <taxon>Pseudomonadati</taxon>
        <taxon>Acidobacteriota</taxon>
        <taxon>Terriglobia</taxon>
        <taxon>Terriglobales</taxon>
        <taxon>Candidatus Korobacteraceae</taxon>
        <taxon>Candidatus Korobacter</taxon>
    </lineage>
</organism>
<sequence length="95" mass="10318">MPEYYGWVSIGSFASEYFHFLTMLGVFGLLPAWMIGGAIQGTSHGGGNLPTIFLISVPLNFAFYSILIIGLTKLALLIWPSLREAKASAPSAPRR</sequence>
<comment type="caution">
    <text evidence="2">The sequence shown here is derived from an EMBL/GenBank/DDBJ whole genome shotgun (WGS) entry which is preliminary data.</text>
</comment>
<keyword evidence="1" id="KW-1133">Transmembrane helix</keyword>
<keyword evidence="1" id="KW-0472">Membrane</keyword>
<evidence type="ECO:0000313" key="3">
    <source>
        <dbReference type="Proteomes" id="UP000779809"/>
    </source>
</evidence>
<reference evidence="2" key="1">
    <citation type="submission" date="2020-07" db="EMBL/GenBank/DDBJ databases">
        <title>Huge and variable diversity of episymbiotic CPR bacteria and DPANN archaea in groundwater ecosystems.</title>
        <authorList>
            <person name="He C.Y."/>
            <person name="Keren R."/>
            <person name="Whittaker M."/>
            <person name="Farag I.F."/>
            <person name="Doudna J."/>
            <person name="Cate J.H.D."/>
            <person name="Banfield J.F."/>
        </authorList>
    </citation>
    <scope>NUCLEOTIDE SEQUENCE</scope>
    <source>
        <strain evidence="2">NC_groundwater_580_Pr5_B-0.1um_64_19</strain>
    </source>
</reference>
<dbReference type="Proteomes" id="UP000779809">
    <property type="component" value="Unassembled WGS sequence"/>
</dbReference>
<dbReference type="AlphaFoldDB" id="A0A932A6P4"/>
<keyword evidence="1" id="KW-0812">Transmembrane</keyword>
<dbReference type="EMBL" id="JACPNR010000001">
    <property type="protein sequence ID" value="MBI2677178.1"/>
    <property type="molecule type" value="Genomic_DNA"/>
</dbReference>
<evidence type="ECO:0000313" key="2">
    <source>
        <dbReference type="EMBL" id="MBI2677178.1"/>
    </source>
</evidence>
<feature type="transmembrane region" description="Helical" evidence="1">
    <location>
        <begin position="20"/>
        <end position="39"/>
    </location>
</feature>
<evidence type="ECO:0000256" key="1">
    <source>
        <dbReference type="SAM" id="Phobius"/>
    </source>
</evidence>
<accession>A0A932A6P4</accession>